<evidence type="ECO:0000256" key="1">
    <source>
        <dbReference type="SAM" id="MobiDB-lite"/>
    </source>
</evidence>
<accession>A0AAV8V5M3</accession>
<keyword evidence="3" id="KW-1185">Reference proteome</keyword>
<proteinExistence type="predicted"/>
<feature type="region of interest" description="Disordered" evidence="1">
    <location>
        <begin position="52"/>
        <end position="90"/>
    </location>
</feature>
<organism evidence="2 3">
    <name type="scientific">Exocentrus adspersus</name>
    <dbReference type="NCBI Taxonomy" id="1586481"/>
    <lineage>
        <taxon>Eukaryota</taxon>
        <taxon>Metazoa</taxon>
        <taxon>Ecdysozoa</taxon>
        <taxon>Arthropoda</taxon>
        <taxon>Hexapoda</taxon>
        <taxon>Insecta</taxon>
        <taxon>Pterygota</taxon>
        <taxon>Neoptera</taxon>
        <taxon>Endopterygota</taxon>
        <taxon>Coleoptera</taxon>
        <taxon>Polyphaga</taxon>
        <taxon>Cucujiformia</taxon>
        <taxon>Chrysomeloidea</taxon>
        <taxon>Cerambycidae</taxon>
        <taxon>Lamiinae</taxon>
        <taxon>Acanthocinini</taxon>
        <taxon>Exocentrus</taxon>
    </lineage>
</organism>
<comment type="caution">
    <text evidence="2">The sequence shown here is derived from an EMBL/GenBank/DDBJ whole genome shotgun (WGS) entry which is preliminary data.</text>
</comment>
<evidence type="ECO:0000313" key="2">
    <source>
        <dbReference type="EMBL" id="KAJ8909383.1"/>
    </source>
</evidence>
<dbReference type="EMBL" id="JANEYG010000600">
    <property type="protein sequence ID" value="KAJ8909383.1"/>
    <property type="molecule type" value="Genomic_DNA"/>
</dbReference>
<reference evidence="2 3" key="1">
    <citation type="journal article" date="2023" name="Insect Mol. Biol.">
        <title>Genome sequencing provides insights into the evolution of gene families encoding plant cell wall-degrading enzymes in longhorned beetles.</title>
        <authorList>
            <person name="Shin N.R."/>
            <person name="Okamura Y."/>
            <person name="Kirsch R."/>
            <person name="Pauchet Y."/>
        </authorList>
    </citation>
    <scope>NUCLEOTIDE SEQUENCE [LARGE SCALE GENOMIC DNA]</scope>
    <source>
        <strain evidence="2">EAD_L_NR</strain>
    </source>
</reference>
<dbReference type="Proteomes" id="UP001159042">
    <property type="component" value="Unassembled WGS sequence"/>
</dbReference>
<sequence>MLLSIQGIKRKVSFWFNVQNLLESVGGSSCSRKDSGATIARLSAENNELRKRVRGRRPPAGADRGWQWTEEAQTQKAASRHKEGAHAAPRRNIFRVPETDPYIPSYVFM</sequence>
<dbReference type="AlphaFoldDB" id="A0AAV8V5M3"/>
<protein>
    <submittedName>
        <fullName evidence="2">Uncharacterized protein</fullName>
    </submittedName>
</protein>
<evidence type="ECO:0000313" key="3">
    <source>
        <dbReference type="Proteomes" id="UP001159042"/>
    </source>
</evidence>
<name>A0AAV8V5M3_9CUCU</name>
<gene>
    <name evidence="2" type="ORF">NQ315_017043</name>
</gene>